<sequence length="90" mass="9679">MGYRLPPPGLDNSVIKPQQQLPRGRRIRTGTARRCHVAVDLATVGIGQSGGLSGQTEATRNAAGHVIARGRGRGARAGRRMRTPREPPEF</sequence>
<dbReference type="AlphaFoldDB" id="A0A9D4F721"/>
<organism evidence="2 3">
    <name type="scientific">Dreissena polymorpha</name>
    <name type="common">Zebra mussel</name>
    <name type="synonym">Mytilus polymorpha</name>
    <dbReference type="NCBI Taxonomy" id="45954"/>
    <lineage>
        <taxon>Eukaryota</taxon>
        <taxon>Metazoa</taxon>
        <taxon>Spiralia</taxon>
        <taxon>Lophotrochozoa</taxon>
        <taxon>Mollusca</taxon>
        <taxon>Bivalvia</taxon>
        <taxon>Autobranchia</taxon>
        <taxon>Heteroconchia</taxon>
        <taxon>Euheterodonta</taxon>
        <taxon>Imparidentia</taxon>
        <taxon>Neoheterodontei</taxon>
        <taxon>Myida</taxon>
        <taxon>Dreissenoidea</taxon>
        <taxon>Dreissenidae</taxon>
        <taxon>Dreissena</taxon>
    </lineage>
</organism>
<proteinExistence type="predicted"/>
<name>A0A9D4F721_DREPO</name>
<comment type="caution">
    <text evidence="2">The sequence shown here is derived from an EMBL/GenBank/DDBJ whole genome shotgun (WGS) entry which is preliminary data.</text>
</comment>
<evidence type="ECO:0000256" key="1">
    <source>
        <dbReference type="SAM" id="MobiDB-lite"/>
    </source>
</evidence>
<dbReference type="EMBL" id="JAIWYP010000007">
    <property type="protein sequence ID" value="KAH3792942.1"/>
    <property type="molecule type" value="Genomic_DNA"/>
</dbReference>
<feature type="region of interest" description="Disordered" evidence="1">
    <location>
        <begin position="1"/>
        <end position="23"/>
    </location>
</feature>
<reference evidence="2" key="1">
    <citation type="journal article" date="2019" name="bioRxiv">
        <title>The Genome of the Zebra Mussel, Dreissena polymorpha: A Resource for Invasive Species Research.</title>
        <authorList>
            <person name="McCartney M.A."/>
            <person name="Auch B."/>
            <person name="Kono T."/>
            <person name="Mallez S."/>
            <person name="Zhang Y."/>
            <person name="Obille A."/>
            <person name="Becker A."/>
            <person name="Abrahante J.E."/>
            <person name="Garbe J."/>
            <person name="Badalamenti J.P."/>
            <person name="Herman A."/>
            <person name="Mangelson H."/>
            <person name="Liachko I."/>
            <person name="Sullivan S."/>
            <person name="Sone E.D."/>
            <person name="Koren S."/>
            <person name="Silverstein K.A.T."/>
            <person name="Beckman K.B."/>
            <person name="Gohl D.M."/>
        </authorList>
    </citation>
    <scope>NUCLEOTIDE SEQUENCE</scope>
    <source>
        <strain evidence="2">Duluth1</strain>
        <tissue evidence="2">Whole animal</tissue>
    </source>
</reference>
<reference evidence="2" key="2">
    <citation type="submission" date="2020-11" db="EMBL/GenBank/DDBJ databases">
        <authorList>
            <person name="McCartney M.A."/>
            <person name="Auch B."/>
            <person name="Kono T."/>
            <person name="Mallez S."/>
            <person name="Becker A."/>
            <person name="Gohl D.M."/>
            <person name="Silverstein K.A.T."/>
            <person name="Koren S."/>
            <person name="Bechman K.B."/>
            <person name="Herman A."/>
            <person name="Abrahante J.E."/>
            <person name="Garbe J."/>
        </authorList>
    </citation>
    <scope>NUCLEOTIDE SEQUENCE</scope>
    <source>
        <strain evidence="2">Duluth1</strain>
        <tissue evidence="2">Whole animal</tissue>
    </source>
</reference>
<feature type="compositionally biased region" description="Basic residues" evidence="1">
    <location>
        <begin position="68"/>
        <end position="82"/>
    </location>
</feature>
<dbReference type="Proteomes" id="UP000828390">
    <property type="component" value="Unassembled WGS sequence"/>
</dbReference>
<feature type="region of interest" description="Disordered" evidence="1">
    <location>
        <begin position="46"/>
        <end position="90"/>
    </location>
</feature>
<keyword evidence="3" id="KW-1185">Reference proteome</keyword>
<gene>
    <name evidence="2" type="ORF">DPMN_146444</name>
</gene>
<protein>
    <submittedName>
        <fullName evidence="2">Uncharacterized protein</fullName>
    </submittedName>
</protein>
<evidence type="ECO:0000313" key="3">
    <source>
        <dbReference type="Proteomes" id="UP000828390"/>
    </source>
</evidence>
<accession>A0A9D4F721</accession>
<evidence type="ECO:0000313" key="2">
    <source>
        <dbReference type="EMBL" id="KAH3792942.1"/>
    </source>
</evidence>